<name>A0A3E4PJE8_9FIRM</name>
<proteinExistence type="predicted"/>
<dbReference type="AlphaFoldDB" id="A0A3E4PJE8"/>
<comment type="caution">
    <text evidence="1">The sequence shown here is derived from an EMBL/GenBank/DDBJ whole genome shotgun (WGS) entry which is preliminary data.</text>
</comment>
<protein>
    <submittedName>
        <fullName evidence="1">Uncharacterized protein</fullName>
    </submittedName>
</protein>
<accession>A0A3E4PJE8</accession>
<evidence type="ECO:0000313" key="1">
    <source>
        <dbReference type="EMBL" id="RGK79935.1"/>
    </source>
</evidence>
<evidence type="ECO:0000313" key="2">
    <source>
        <dbReference type="Proteomes" id="UP000261324"/>
    </source>
</evidence>
<organism evidence="1 2">
    <name type="scientific">Dorea formicigenerans</name>
    <dbReference type="NCBI Taxonomy" id="39486"/>
    <lineage>
        <taxon>Bacteria</taxon>
        <taxon>Bacillati</taxon>
        <taxon>Bacillota</taxon>
        <taxon>Clostridia</taxon>
        <taxon>Lachnospirales</taxon>
        <taxon>Lachnospiraceae</taxon>
        <taxon>Dorea</taxon>
    </lineage>
</organism>
<sequence>MNQADIEKYAFLYFCGEKDRDILLENRKMTFEDLERFSYLTDLFGFQKYHAQIWNKFSGQFEEKFEALEHLYEESADIVRDNYISQDQEELDDTDQQTQWKNNFLRNAPCHNLKL</sequence>
<dbReference type="RefSeq" id="WP_022279278.1">
    <property type="nucleotide sequence ID" value="NZ_QSRA01000027.1"/>
</dbReference>
<dbReference type="EMBL" id="QSRA01000027">
    <property type="protein sequence ID" value="RGK79935.1"/>
    <property type="molecule type" value="Genomic_DNA"/>
</dbReference>
<reference evidence="1 2" key="1">
    <citation type="submission" date="2018-08" db="EMBL/GenBank/DDBJ databases">
        <title>A genome reference for cultivated species of the human gut microbiota.</title>
        <authorList>
            <person name="Zou Y."/>
            <person name="Xue W."/>
            <person name="Luo G."/>
        </authorList>
    </citation>
    <scope>NUCLEOTIDE SEQUENCE [LARGE SCALE GENOMIC DNA]</scope>
    <source>
        <strain evidence="1 2">TF09-3</strain>
    </source>
</reference>
<gene>
    <name evidence="1" type="ORF">DXC93_14735</name>
</gene>
<dbReference type="Proteomes" id="UP000261324">
    <property type="component" value="Unassembled WGS sequence"/>
</dbReference>